<reference evidence="1" key="1">
    <citation type="submission" date="2019-04" db="EMBL/GenBank/DDBJ databases">
        <authorList>
            <consortium name="Science for Life Laboratories"/>
        </authorList>
    </citation>
    <scope>NUCLEOTIDE SEQUENCE</scope>
    <source>
        <strain evidence="1">MBLW1</strain>
    </source>
</reference>
<gene>
    <name evidence="1" type="ORF">GMBLW1_21960</name>
</gene>
<dbReference type="AlphaFoldDB" id="A0A6C2YK68"/>
<dbReference type="RefSeq" id="WP_162657016.1">
    <property type="nucleotide sequence ID" value="NZ_LR593887.1"/>
</dbReference>
<dbReference type="InParanoid" id="A0A6C2YK68"/>
<dbReference type="EMBL" id="LR586016">
    <property type="protein sequence ID" value="VIP01764.1"/>
    <property type="molecule type" value="Genomic_DNA"/>
</dbReference>
<dbReference type="KEGG" id="tim:GMBLW1_21960"/>
<organism evidence="1">
    <name type="scientific">Tuwongella immobilis</name>
    <dbReference type="NCBI Taxonomy" id="692036"/>
    <lineage>
        <taxon>Bacteria</taxon>
        <taxon>Pseudomonadati</taxon>
        <taxon>Planctomycetota</taxon>
        <taxon>Planctomycetia</taxon>
        <taxon>Gemmatales</taxon>
        <taxon>Gemmataceae</taxon>
        <taxon>Tuwongella</taxon>
    </lineage>
</organism>
<evidence type="ECO:0000313" key="2">
    <source>
        <dbReference type="Proteomes" id="UP000464378"/>
    </source>
</evidence>
<dbReference type="EMBL" id="LR593887">
    <property type="protein sequence ID" value="VTR99379.1"/>
    <property type="molecule type" value="Genomic_DNA"/>
</dbReference>
<name>A0A6C2YK68_9BACT</name>
<protein>
    <submittedName>
        <fullName evidence="1">Uncharacterized protein</fullName>
    </submittedName>
</protein>
<dbReference type="Proteomes" id="UP000464378">
    <property type="component" value="Chromosome"/>
</dbReference>
<keyword evidence="2" id="KW-1185">Reference proteome</keyword>
<accession>A0A6C2YK68</accession>
<evidence type="ECO:0000313" key="1">
    <source>
        <dbReference type="EMBL" id="VIP01764.1"/>
    </source>
</evidence>
<sequence length="91" mass="9344">MAKKSLVCAAAQSGLHVAVENEDWVGVRGTPAELEQLGRLLIEFARSVGPDYANLDAPGPLFRDGSLGITLYRVGLAADAEPGAAPDPAAG</sequence>
<proteinExistence type="predicted"/>